<dbReference type="Proteomes" id="UP000054423">
    <property type="component" value="Unassembled WGS sequence"/>
</dbReference>
<dbReference type="OrthoDB" id="126825at2759"/>
<gene>
    <name evidence="1" type="ORF">L917_09151</name>
</gene>
<protein>
    <submittedName>
        <fullName evidence="1">Uncharacterized protein</fullName>
    </submittedName>
</protein>
<dbReference type="AlphaFoldDB" id="W2L701"/>
<evidence type="ECO:0000313" key="1">
    <source>
        <dbReference type="EMBL" id="ETL92579.1"/>
    </source>
</evidence>
<name>W2L701_PHYNI</name>
<sequence>MPRRVSWEERAVHVDAATADAVLEGMKSFSIDKSQTMACTICLVSEHKMLYRLLACASDTCCQVSAAKCGWRGKIVTCLETDHASIYEYGCHDSVVASPKRKKTDIYTEGVLPQAGG</sequence>
<proteinExistence type="predicted"/>
<accession>W2L701</accession>
<dbReference type="EMBL" id="KI679857">
    <property type="protein sequence ID" value="ETL92579.1"/>
    <property type="molecule type" value="Genomic_DNA"/>
</dbReference>
<organism evidence="1">
    <name type="scientific">Phytophthora nicotianae</name>
    <name type="common">Potato buckeye rot agent</name>
    <name type="synonym">Phytophthora parasitica</name>
    <dbReference type="NCBI Taxonomy" id="4792"/>
    <lineage>
        <taxon>Eukaryota</taxon>
        <taxon>Sar</taxon>
        <taxon>Stramenopiles</taxon>
        <taxon>Oomycota</taxon>
        <taxon>Peronosporomycetes</taxon>
        <taxon>Peronosporales</taxon>
        <taxon>Peronosporaceae</taxon>
        <taxon>Phytophthora</taxon>
    </lineage>
</organism>
<reference evidence="1" key="1">
    <citation type="submission" date="2013-11" db="EMBL/GenBank/DDBJ databases">
        <title>The Genome Sequence of Phytophthora parasitica CHvinca01.</title>
        <authorList>
            <consortium name="The Broad Institute Genomics Platform"/>
            <person name="Russ C."/>
            <person name="Tyler B."/>
            <person name="Panabieres F."/>
            <person name="Shan W."/>
            <person name="Tripathy S."/>
            <person name="Grunwald N."/>
            <person name="Machado M."/>
            <person name="Johnson C.S."/>
            <person name="Arredondo F."/>
            <person name="Hong C."/>
            <person name="Coffey M."/>
            <person name="Young S.K."/>
            <person name="Zeng Q."/>
            <person name="Gargeya S."/>
            <person name="Fitzgerald M."/>
            <person name="Abouelleil A."/>
            <person name="Alvarado L."/>
            <person name="Chapman S.B."/>
            <person name="Gainer-Dewar J."/>
            <person name="Goldberg J."/>
            <person name="Griggs A."/>
            <person name="Gujja S."/>
            <person name="Hansen M."/>
            <person name="Howarth C."/>
            <person name="Imamovic A."/>
            <person name="Ireland A."/>
            <person name="Larimer J."/>
            <person name="McCowan C."/>
            <person name="Murphy C."/>
            <person name="Pearson M."/>
            <person name="Poon T.W."/>
            <person name="Priest M."/>
            <person name="Roberts A."/>
            <person name="Saif S."/>
            <person name="Shea T."/>
            <person name="Sykes S."/>
            <person name="Wortman J."/>
            <person name="Nusbaum C."/>
            <person name="Birren B."/>
        </authorList>
    </citation>
    <scope>NUCLEOTIDE SEQUENCE [LARGE SCALE GENOMIC DNA]</scope>
    <source>
        <strain evidence="1">CHvinca01</strain>
    </source>
</reference>